<dbReference type="EMBL" id="JAMZIH010009311">
    <property type="protein sequence ID" value="KAJ1670347.1"/>
    <property type="molecule type" value="Genomic_DNA"/>
</dbReference>
<evidence type="ECO:0000313" key="1">
    <source>
        <dbReference type="EMBL" id="KAJ1670347.1"/>
    </source>
</evidence>
<gene>
    <name evidence="1" type="ORF">EV182_008267</name>
</gene>
<organism evidence="1 2">
    <name type="scientific">Spiromyces aspiralis</name>
    <dbReference type="NCBI Taxonomy" id="68401"/>
    <lineage>
        <taxon>Eukaryota</taxon>
        <taxon>Fungi</taxon>
        <taxon>Fungi incertae sedis</taxon>
        <taxon>Zoopagomycota</taxon>
        <taxon>Kickxellomycotina</taxon>
        <taxon>Kickxellomycetes</taxon>
        <taxon>Kickxellales</taxon>
        <taxon>Kickxellaceae</taxon>
        <taxon>Spiromyces</taxon>
    </lineage>
</organism>
<feature type="non-terminal residue" evidence="1">
    <location>
        <position position="81"/>
    </location>
</feature>
<reference evidence="1" key="1">
    <citation type="submission" date="2022-06" db="EMBL/GenBank/DDBJ databases">
        <title>Phylogenomic reconstructions and comparative analyses of Kickxellomycotina fungi.</title>
        <authorList>
            <person name="Reynolds N.K."/>
            <person name="Stajich J.E."/>
            <person name="Barry K."/>
            <person name="Grigoriev I.V."/>
            <person name="Crous P."/>
            <person name="Smith M.E."/>
        </authorList>
    </citation>
    <scope>NUCLEOTIDE SEQUENCE</scope>
    <source>
        <strain evidence="1">RSA 2271</strain>
    </source>
</reference>
<dbReference type="Proteomes" id="UP001145114">
    <property type="component" value="Unassembled WGS sequence"/>
</dbReference>
<evidence type="ECO:0000313" key="2">
    <source>
        <dbReference type="Proteomes" id="UP001145114"/>
    </source>
</evidence>
<proteinExistence type="predicted"/>
<accession>A0ACC1H8G5</accession>
<comment type="caution">
    <text evidence="1">The sequence shown here is derived from an EMBL/GenBank/DDBJ whole genome shotgun (WGS) entry which is preliminary data.</text>
</comment>
<name>A0ACC1H8G5_9FUNG</name>
<protein>
    <submittedName>
        <fullName evidence="1">Uncharacterized protein</fullName>
    </submittedName>
</protein>
<keyword evidence="2" id="KW-1185">Reference proteome</keyword>
<sequence>MGYLMEAISSSSQYECIAMGSSPIDDVVVALDSPLAGLGSTADDDAPGMPGTSSTMSPISTHSDFARSSSPPTLTASEAAE</sequence>